<dbReference type="EMBL" id="JAFIRN010000003">
    <property type="protein sequence ID" value="KAG5853289.1"/>
    <property type="molecule type" value="Genomic_DNA"/>
</dbReference>
<protein>
    <submittedName>
        <fullName evidence="2">Uncharacterized protein</fullName>
    </submittedName>
</protein>
<proteinExistence type="predicted"/>
<reference evidence="2" key="1">
    <citation type="submission" date="2021-01" db="EMBL/GenBank/DDBJ databases">
        <title>A chromosome-scale assembly of European eel, Anguilla anguilla.</title>
        <authorList>
            <person name="Henkel C."/>
            <person name="Jong-Raadsen S.A."/>
            <person name="Dufour S."/>
            <person name="Weltzien F.-A."/>
            <person name="Palstra A.P."/>
            <person name="Pelster B."/>
            <person name="Spaink H.P."/>
            <person name="Van Den Thillart G.E."/>
            <person name="Jansen H."/>
            <person name="Zahm M."/>
            <person name="Klopp C."/>
            <person name="Cedric C."/>
            <person name="Louis A."/>
            <person name="Berthelot C."/>
            <person name="Parey E."/>
            <person name="Roest Crollius H."/>
            <person name="Montfort J."/>
            <person name="Robinson-Rechavi M."/>
            <person name="Bucao C."/>
            <person name="Bouchez O."/>
            <person name="Gislard M."/>
            <person name="Lluch J."/>
            <person name="Milhes M."/>
            <person name="Lampietro C."/>
            <person name="Lopez Roques C."/>
            <person name="Donnadieu C."/>
            <person name="Braasch I."/>
            <person name="Desvignes T."/>
            <person name="Postlethwait J."/>
            <person name="Bobe J."/>
            <person name="Guiguen Y."/>
            <person name="Dirks R."/>
        </authorList>
    </citation>
    <scope>NUCLEOTIDE SEQUENCE</scope>
    <source>
        <strain evidence="2">Tag_6206</strain>
        <tissue evidence="2">Liver</tissue>
    </source>
</reference>
<gene>
    <name evidence="2" type="ORF">ANANG_G00071560</name>
</gene>
<feature type="region of interest" description="Disordered" evidence="1">
    <location>
        <begin position="98"/>
        <end position="119"/>
    </location>
</feature>
<evidence type="ECO:0000313" key="2">
    <source>
        <dbReference type="EMBL" id="KAG5853289.1"/>
    </source>
</evidence>
<organism evidence="2 3">
    <name type="scientific">Anguilla anguilla</name>
    <name type="common">European freshwater eel</name>
    <name type="synonym">Muraena anguilla</name>
    <dbReference type="NCBI Taxonomy" id="7936"/>
    <lineage>
        <taxon>Eukaryota</taxon>
        <taxon>Metazoa</taxon>
        <taxon>Chordata</taxon>
        <taxon>Craniata</taxon>
        <taxon>Vertebrata</taxon>
        <taxon>Euteleostomi</taxon>
        <taxon>Actinopterygii</taxon>
        <taxon>Neopterygii</taxon>
        <taxon>Teleostei</taxon>
        <taxon>Anguilliformes</taxon>
        <taxon>Anguillidae</taxon>
        <taxon>Anguilla</taxon>
    </lineage>
</organism>
<sequence>QQRFTAQNCILGAPTEEIGVLTCSPSVARPAQTLRAVLGWHGEFLNTSRRAGAFAQAADFGSEESAAPTHWARCQPLTHRPCLTSCVFSHVIVRSPYGRGRSATKKKKKKKSRQPLHSPVSLRSSARFCVVLHSYAGF</sequence>
<feature type="compositionally biased region" description="Basic residues" evidence="1">
    <location>
        <begin position="102"/>
        <end position="114"/>
    </location>
</feature>
<dbReference type="Proteomes" id="UP001044222">
    <property type="component" value="Unassembled WGS sequence"/>
</dbReference>
<feature type="non-terminal residue" evidence="2">
    <location>
        <position position="1"/>
    </location>
</feature>
<dbReference type="AlphaFoldDB" id="A0A9D3S2S0"/>
<evidence type="ECO:0000313" key="3">
    <source>
        <dbReference type="Proteomes" id="UP001044222"/>
    </source>
</evidence>
<keyword evidence="3" id="KW-1185">Reference proteome</keyword>
<name>A0A9D3S2S0_ANGAN</name>
<accession>A0A9D3S2S0</accession>
<evidence type="ECO:0000256" key="1">
    <source>
        <dbReference type="SAM" id="MobiDB-lite"/>
    </source>
</evidence>
<comment type="caution">
    <text evidence="2">The sequence shown here is derived from an EMBL/GenBank/DDBJ whole genome shotgun (WGS) entry which is preliminary data.</text>
</comment>